<keyword evidence="11 12" id="KW-1006">Bacterial flagellum protein export</keyword>
<gene>
    <name evidence="12 13" type="primary">fliP</name>
    <name evidence="13" type="ORF">DRJ04_09615</name>
</gene>
<dbReference type="PRINTS" id="PR00951">
    <property type="entry name" value="FLGBIOSNFLIP"/>
</dbReference>
<feature type="transmembrane region" description="Helical" evidence="12">
    <location>
        <begin position="180"/>
        <end position="203"/>
    </location>
</feature>
<evidence type="ECO:0000256" key="9">
    <source>
        <dbReference type="ARBA" id="ARBA00023136"/>
    </source>
</evidence>
<keyword evidence="4 12" id="KW-1003">Cell membrane</keyword>
<sequence length="256" mass="29270">MRKKRKLVLFVSLLLIFLTFLPVGYIYAQERIPIPRINITLDEATGRRDVALSLEILFLLTVLTLAPAIVISVTSFTRIAIVFSFIRRALSTQQEPPNQIMMALAIFLTIFIMAPTIKEVNDTAIRPYFDGKISAEQMFNRGIQPIREFMFRQTREKDIALFIHIGNVKRPRNRDEVPTWVLIPAFMISELTTAFKIGILLFIPFIVIDLVVASTLMSMGIIFLPPVMISLPLKILLFILVDGWNLLTFQIVNSFK</sequence>
<evidence type="ECO:0000256" key="8">
    <source>
        <dbReference type="ARBA" id="ARBA00022989"/>
    </source>
</evidence>
<keyword evidence="10" id="KW-0975">Bacterial flagellum</keyword>
<proteinExistence type="inferred from homology"/>
<dbReference type="Pfam" id="PF00813">
    <property type="entry name" value="FliP"/>
    <property type="match status" value="1"/>
</dbReference>
<evidence type="ECO:0000256" key="4">
    <source>
        <dbReference type="ARBA" id="ARBA00022475"/>
    </source>
</evidence>
<dbReference type="AlphaFoldDB" id="A0A662D8R8"/>
<dbReference type="PROSITE" id="PS01061">
    <property type="entry name" value="FLIP_2"/>
    <property type="match status" value="1"/>
</dbReference>
<evidence type="ECO:0000256" key="2">
    <source>
        <dbReference type="ARBA" id="ARBA00021714"/>
    </source>
</evidence>
<feature type="transmembrane region" description="Helical" evidence="12">
    <location>
        <begin position="98"/>
        <end position="117"/>
    </location>
</feature>
<keyword evidence="13" id="KW-0966">Cell projection</keyword>
<dbReference type="EMBL" id="QMQA01000348">
    <property type="protein sequence ID" value="RLE09807.1"/>
    <property type="molecule type" value="Genomic_DNA"/>
</dbReference>
<accession>A0A662D8R8</accession>
<evidence type="ECO:0000256" key="12">
    <source>
        <dbReference type="RuleBase" id="RU362069"/>
    </source>
</evidence>
<dbReference type="PRINTS" id="PR01302">
    <property type="entry name" value="TYPE3IMPPROT"/>
</dbReference>
<keyword evidence="13" id="KW-0969">Cilium</keyword>
<reference evidence="13 14" key="1">
    <citation type="submission" date="2018-06" db="EMBL/GenBank/DDBJ databases">
        <title>Extensive metabolic versatility and redundancy in microbially diverse, dynamic hydrothermal sediments.</title>
        <authorList>
            <person name="Dombrowski N."/>
            <person name="Teske A."/>
            <person name="Baker B.J."/>
        </authorList>
    </citation>
    <scope>NUCLEOTIDE SEQUENCE [LARGE SCALE GENOMIC DNA]</scope>
    <source>
        <strain evidence="13">B3_G15</strain>
    </source>
</reference>
<keyword evidence="5 12" id="KW-0812">Transmembrane</keyword>
<comment type="caution">
    <text evidence="13">The sequence shown here is derived from an EMBL/GenBank/DDBJ whole genome shotgun (WGS) entry which is preliminary data.</text>
</comment>
<evidence type="ECO:0000256" key="10">
    <source>
        <dbReference type="ARBA" id="ARBA00023143"/>
    </source>
</evidence>
<dbReference type="PANTHER" id="PTHR30587:SF0">
    <property type="entry name" value="FLAGELLAR BIOSYNTHETIC PROTEIN FLIP"/>
    <property type="match status" value="1"/>
</dbReference>
<keyword evidence="9 12" id="KW-0472">Membrane</keyword>
<evidence type="ECO:0000256" key="1">
    <source>
        <dbReference type="ARBA" id="ARBA00006257"/>
    </source>
</evidence>
<dbReference type="GO" id="GO:0009425">
    <property type="term" value="C:bacterial-type flagellum basal body"/>
    <property type="evidence" value="ECO:0007669"/>
    <property type="project" value="UniProtKB-SubCell"/>
</dbReference>
<dbReference type="NCBIfam" id="TIGR01103">
    <property type="entry name" value="fliP"/>
    <property type="match status" value="1"/>
</dbReference>
<name>A0A662D8R8_UNCAE</name>
<comment type="subcellular location">
    <subcellularLocation>
        <location evidence="12">Cell membrane</location>
        <topology evidence="12">Multi-pass membrane protein</topology>
    </subcellularLocation>
    <subcellularLocation>
        <location evidence="12">Bacterial flagellum basal body</location>
    </subcellularLocation>
</comment>
<keyword evidence="7 12" id="KW-0653">Protein transport</keyword>
<dbReference type="PANTHER" id="PTHR30587">
    <property type="entry name" value="FLAGELLAR BIOSYNTHETIC PROTEIN FLIP"/>
    <property type="match status" value="1"/>
</dbReference>
<keyword evidence="3 12" id="KW-0813">Transport</keyword>
<evidence type="ECO:0000313" key="14">
    <source>
        <dbReference type="Proteomes" id="UP000280417"/>
    </source>
</evidence>
<dbReference type="Proteomes" id="UP000280417">
    <property type="component" value="Unassembled WGS sequence"/>
</dbReference>
<organism evidence="13 14">
    <name type="scientific">Aerophobetes bacterium</name>
    <dbReference type="NCBI Taxonomy" id="2030807"/>
    <lineage>
        <taxon>Bacteria</taxon>
        <taxon>Candidatus Aerophobota</taxon>
    </lineage>
</organism>
<evidence type="ECO:0000256" key="11">
    <source>
        <dbReference type="ARBA" id="ARBA00023225"/>
    </source>
</evidence>
<feature type="transmembrane region" description="Helical" evidence="12">
    <location>
        <begin position="56"/>
        <end position="86"/>
    </location>
</feature>
<evidence type="ECO:0000256" key="7">
    <source>
        <dbReference type="ARBA" id="ARBA00022927"/>
    </source>
</evidence>
<comment type="caution">
    <text evidence="12">Lacks conserved residue(s) required for the propagation of feature annotation.</text>
</comment>
<keyword evidence="13" id="KW-0282">Flagellum</keyword>
<dbReference type="GO" id="GO:0005886">
    <property type="term" value="C:plasma membrane"/>
    <property type="evidence" value="ECO:0007669"/>
    <property type="project" value="UniProtKB-SubCell"/>
</dbReference>
<dbReference type="InterPro" id="IPR005837">
    <property type="entry name" value="FliP"/>
</dbReference>
<evidence type="ECO:0000256" key="6">
    <source>
        <dbReference type="ARBA" id="ARBA00022795"/>
    </source>
</evidence>
<evidence type="ECO:0000313" key="13">
    <source>
        <dbReference type="EMBL" id="RLE09807.1"/>
    </source>
</evidence>
<keyword evidence="8 12" id="KW-1133">Transmembrane helix</keyword>
<dbReference type="GO" id="GO:0009306">
    <property type="term" value="P:protein secretion"/>
    <property type="evidence" value="ECO:0007669"/>
    <property type="project" value="UniProtKB-UniRule"/>
</dbReference>
<dbReference type="PROSITE" id="PS01060">
    <property type="entry name" value="FLIP_1"/>
    <property type="match status" value="1"/>
</dbReference>
<protein>
    <recommendedName>
        <fullName evidence="2 12">Flagellar biosynthetic protein FliP</fullName>
    </recommendedName>
</protein>
<evidence type="ECO:0000256" key="5">
    <source>
        <dbReference type="ARBA" id="ARBA00022692"/>
    </source>
</evidence>
<dbReference type="GO" id="GO:0044781">
    <property type="term" value="P:bacterial-type flagellum organization"/>
    <property type="evidence" value="ECO:0007669"/>
    <property type="project" value="UniProtKB-UniRule"/>
</dbReference>
<dbReference type="NCBIfam" id="NF009438">
    <property type="entry name" value="PRK12797.1"/>
    <property type="match status" value="1"/>
</dbReference>
<dbReference type="InterPro" id="IPR005838">
    <property type="entry name" value="T3SS_IM_P"/>
</dbReference>
<comment type="function">
    <text evidence="12">Plays a role in the flagellum-specific transport system.</text>
</comment>
<comment type="similarity">
    <text evidence="1 12">Belongs to the FliP/MopC/SpaP family.</text>
</comment>
<evidence type="ECO:0000256" key="3">
    <source>
        <dbReference type="ARBA" id="ARBA00022448"/>
    </source>
</evidence>
<keyword evidence="6 12" id="KW-1005">Bacterial flagellum biogenesis</keyword>